<evidence type="ECO:0000313" key="3">
    <source>
        <dbReference type="Proteomes" id="UP000184520"/>
    </source>
</evidence>
<feature type="domain" description="Carboxymuconolactone decarboxylase-like" evidence="1">
    <location>
        <begin position="42"/>
        <end position="100"/>
    </location>
</feature>
<dbReference type="EMBL" id="FQWD01000002">
    <property type="protein sequence ID" value="SHG12953.1"/>
    <property type="molecule type" value="Genomic_DNA"/>
</dbReference>
<dbReference type="NCBIfam" id="TIGR01926">
    <property type="entry name" value="peroxid_rel"/>
    <property type="match status" value="1"/>
</dbReference>
<dbReference type="Gene3D" id="1.20.1290.10">
    <property type="entry name" value="AhpD-like"/>
    <property type="match status" value="1"/>
</dbReference>
<keyword evidence="2" id="KW-0575">Peroxidase</keyword>
<accession>A0A1M5HAK0</accession>
<dbReference type="AlphaFoldDB" id="A0A1M5HAK0"/>
<name>A0A1M5HAK0_9ALTE</name>
<dbReference type="Pfam" id="PF02627">
    <property type="entry name" value="CMD"/>
    <property type="match status" value="1"/>
</dbReference>
<dbReference type="InterPro" id="IPR010195">
    <property type="entry name" value="Uncharacterised_peroxidase-rel"/>
</dbReference>
<dbReference type="NCBIfam" id="TIGR00778">
    <property type="entry name" value="ahpD_dom"/>
    <property type="match status" value="1"/>
</dbReference>
<dbReference type="Proteomes" id="UP000184520">
    <property type="component" value="Unassembled WGS sequence"/>
</dbReference>
<gene>
    <name evidence="2" type="ORF">SAMN05216361_1382</name>
</gene>
<dbReference type="InterPro" id="IPR003779">
    <property type="entry name" value="CMD-like"/>
</dbReference>
<reference evidence="3" key="1">
    <citation type="submission" date="2016-11" db="EMBL/GenBank/DDBJ databases">
        <authorList>
            <person name="Varghese N."/>
            <person name="Submissions S."/>
        </authorList>
    </citation>
    <scope>NUCLEOTIDE SEQUENCE [LARGE SCALE GENOMIC DNA]</scope>
    <source>
        <strain evidence="3">CGMCC 1.8995</strain>
    </source>
</reference>
<dbReference type="GO" id="GO:0051920">
    <property type="term" value="F:peroxiredoxin activity"/>
    <property type="evidence" value="ECO:0007669"/>
    <property type="project" value="InterPro"/>
</dbReference>
<dbReference type="PANTHER" id="PTHR35446:SF3">
    <property type="entry name" value="CMD DOMAIN-CONTAINING PROTEIN"/>
    <property type="match status" value="1"/>
</dbReference>
<sequence length="180" mass="19320">MSRLTIPESIADAPHASQSLLEAVQGKLGMVPNLFRLVGNNPAALKGYLSLTESLTEGILPLQLQEAIALAIAETNRCTYCLSAHSFIAANLANVPEDEIRSNRKGLSDDAKTQVALQFAVAVAELNGRVNDQLLNAVKQAGFSDAEIIEIILHVALNTWTNSVNNVADTEVDFPLVIPF</sequence>
<dbReference type="OrthoDB" id="9808310at2"/>
<evidence type="ECO:0000259" key="1">
    <source>
        <dbReference type="Pfam" id="PF02627"/>
    </source>
</evidence>
<keyword evidence="2" id="KW-0560">Oxidoreductase</keyword>
<dbReference type="STRING" id="634436.SAMN05216361_1382"/>
<dbReference type="RefSeq" id="WP_073319843.1">
    <property type="nucleotide sequence ID" value="NZ_FQWD01000002.1"/>
</dbReference>
<dbReference type="PANTHER" id="PTHR35446">
    <property type="entry name" value="SI:CH211-175M2.5"/>
    <property type="match status" value="1"/>
</dbReference>
<dbReference type="InterPro" id="IPR029032">
    <property type="entry name" value="AhpD-like"/>
</dbReference>
<evidence type="ECO:0000313" key="2">
    <source>
        <dbReference type="EMBL" id="SHG12953.1"/>
    </source>
</evidence>
<organism evidence="2 3">
    <name type="scientific">Marisediminitalea aggregata</name>
    <dbReference type="NCBI Taxonomy" id="634436"/>
    <lineage>
        <taxon>Bacteria</taxon>
        <taxon>Pseudomonadati</taxon>
        <taxon>Pseudomonadota</taxon>
        <taxon>Gammaproteobacteria</taxon>
        <taxon>Alteromonadales</taxon>
        <taxon>Alteromonadaceae</taxon>
        <taxon>Marisediminitalea</taxon>
    </lineage>
</organism>
<dbReference type="SUPFAM" id="SSF69118">
    <property type="entry name" value="AhpD-like"/>
    <property type="match status" value="1"/>
</dbReference>
<proteinExistence type="predicted"/>
<protein>
    <submittedName>
        <fullName evidence="2">Uncharacterized peroxidase-related enzyme</fullName>
    </submittedName>
</protein>
<dbReference type="InterPro" id="IPR004675">
    <property type="entry name" value="AhpD_core"/>
</dbReference>
<keyword evidence="3" id="KW-1185">Reference proteome</keyword>